<dbReference type="CDD" id="cd00093">
    <property type="entry name" value="HTH_XRE"/>
    <property type="match status" value="1"/>
</dbReference>
<evidence type="ECO:0000259" key="2">
    <source>
        <dbReference type="PROSITE" id="PS50943"/>
    </source>
</evidence>
<proteinExistence type="predicted"/>
<dbReference type="Pfam" id="PF01381">
    <property type="entry name" value="HTH_3"/>
    <property type="match status" value="1"/>
</dbReference>
<keyword evidence="1" id="KW-0238">DNA-binding</keyword>
<evidence type="ECO:0000256" key="1">
    <source>
        <dbReference type="ARBA" id="ARBA00023125"/>
    </source>
</evidence>
<dbReference type="PANTHER" id="PTHR46558:SF11">
    <property type="entry name" value="HTH-TYPE TRANSCRIPTIONAL REGULATOR XRE"/>
    <property type="match status" value="1"/>
</dbReference>
<dbReference type="PROSITE" id="PS50943">
    <property type="entry name" value="HTH_CROC1"/>
    <property type="match status" value="1"/>
</dbReference>
<dbReference type="KEGG" id="cbae:COR50_07255"/>
<name>A0A291QSU4_9BACT</name>
<dbReference type="OrthoDB" id="1029660at2"/>
<dbReference type="AlphaFoldDB" id="A0A291QSU4"/>
<dbReference type="PANTHER" id="PTHR46558">
    <property type="entry name" value="TRACRIPTIONAL REGULATORY PROTEIN-RELATED-RELATED"/>
    <property type="match status" value="1"/>
</dbReference>
<reference evidence="3 4" key="1">
    <citation type="submission" date="2017-10" db="EMBL/GenBank/DDBJ databases">
        <title>Paenichitinophaga pekingensis gen. nov., sp. nov., isolated from activated sludge.</title>
        <authorList>
            <person name="Jin D."/>
            <person name="Kong X."/>
            <person name="Deng Y."/>
            <person name="Bai Z."/>
        </authorList>
    </citation>
    <scope>NUCLEOTIDE SEQUENCE [LARGE SCALE GENOMIC DNA]</scope>
    <source>
        <strain evidence="3 4">13</strain>
    </source>
</reference>
<dbReference type="Gene3D" id="1.10.260.40">
    <property type="entry name" value="lambda repressor-like DNA-binding domains"/>
    <property type="match status" value="1"/>
</dbReference>
<dbReference type="InterPro" id="IPR010982">
    <property type="entry name" value="Lambda_DNA-bd_dom_sf"/>
</dbReference>
<feature type="domain" description="HTH cro/C1-type" evidence="2">
    <location>
        <begin position="8"/>
        <end position="62"/>
    </location>
</feature>
<evidence type="ECO:0000313" key="3">
    <source>
        <dbReference type="EMBL" id="ATL46997.1"/>
    </source>
</evidence>
<sequence length="112" mass="12799">MTNADTIIRTLREKFGYSQEVVANFLGVKREMISYYETGAREAPLEVLEKLADLFGVDLDIFFSDTMEAASTELAFAFRANEFNEKDLESIAAFRRVIKNYQRITNLEGKNA</sequence>
<protein>
    <submittedName>
        <fullName evidence="3">Transcriptional regulator</fullName>
    </submittedName>
</protein>
<gene>
    <name evidence="3" type="ORF">COR50_07255</name>
</gene>
<dbReference type="SUPFAM" id="SSF47413">
    <property type="entry name" value="lambda repressor-like DNA-binding domains"/>
    <property type="match status" value="1"/>
</dbReference>
<dbReference type="SMART" id="SM00530">
    <property type="entry name" value="HTH_XRE"/>
    <property type="match status" value="1"/>
</dbReference>
<dbReference type="RefSeq" id="WP_098193382.1">
    <property type="nucleotide sequence ID" value="NZ_CP023777.1"/>
</dbReference>
<dbReference type="InterPro" id="IPR001387">
    <property type="entry name" value="Cro/C1-type_HTH"/>
</dbReference>
<dbReference type="Proteomes" id="UP000220133">
    <property type="component" value="Chromosome"/>
</dbReference>
<dbReference type="EMBL" id="CP023777">
    <property type="protein sequence ID" value="ATL46997.1"/>
    <property type="molecule type" value="Genomic_DNA"/>
</dbReference>
<keyword evidence="4" id="KW-1185">Reference proteome</keyword>
<accession>A0A291QSU4</accession>
<dbReference type="GO" id="GO:0003677">
    <property type="term" value="F:DNA binding"/>
    <property type="evidence" value="ECO:0007669"/>
    <property type="project" value="UniProtKB-KW"/>
</dbReference>
<organism evidence="3 4">
    <name type="scientific">Chitinophaga caeni</name>
    <dbReference type="NCBI Taxonomy" id="2029983"/>
    <lineage>
        <taxon>Bacteria</taxon>
        <taxon>Pseudomonadati</taxon>
        <taxon>Bacteroidota</taxon>
        <taxon>Chitinophagia</taxon>
        <taxon>Chitinophagales</taxon>
        <taxon>Chitinophagaceae</taxon>
        <taxon>Chitinophaga</taxon>
    </lineage>
</organism>
<evidence type="ECO:0000313" key="4">
    <source>
        <dbReference type="Proteomes" id="UP000220133"/>
    </source>
</evidence>